<organism evidence="8 9">
    <name type="scientific">Physcomitrium patens</name>
    <name type="common">Spreading-leaved earth moss</name>
    <name type="synonym">Physcomitrella patens</name>
    <dbReference type="NCBI Taxonomy" id="3218"/>
    <lineage>
        <taxon>Eukaryota</taxon>
        <taxon>Viridiplantae</taxon>
        <taxon>Streptophyta</taxon>
        <taxon>Embryophyta</taxon>
        <taxon>Bryophyta</taxon>
        <taxon>Bryophytina</taxon>
        <taxon>Bryopsida</taxon>
        <taxon>Funariidae</taxon>
        <taxon>Funariales</taxon>
        <taxon>Funariaceae</taxon>
        <taxon>Physcomitrium</taxon>
    </lineage>
</organism>
<dbReference type="EMBL" id="ABEU02000002">
    <property type="status" value="NOT_ANNOTATED_CDS"/>
    <property type="molecule type" value="Genomic_DNA"/>
</dbReference>
<feature type="compositionally biased region" description="Polar residues" evidence="6">
    <location>
        <begin position="14"/>
        <end position="24"/>
    </location>
</feature>
<keyword evidence="9" id="KW-1185">Reference proteome</keyword>
<keyword evidence="5" id="KW-0539">Nucleus</keyword>
<dbReference type="AlphaFoldDB" id="A0A7I3ZFC7"/>
<dbReference type="InterPro" id="IPR036955">
    <property type="entry name" value="AP2/ERF_dom_sf"/>
</dbReference>
<dbReference type="Pfam" id="PF00847">
    <property type="entry name" value="AP2"/>
    <property type="match status" value="1"/>
</dbReference>
<dbReference type="CDD" id="cd00018">
    <property type="entry name" value="AP2"/>
    <property type="match status" value="1"/>
</dbReference>
<keyword evidence="2" id="KW-0805">Transcription regulation</keyword>
<proteinExistence type="predicted"/>
<name>A0A7I3ZFC7_PHYPA</name>
<evidence type="ECO:0000313" key="8">
    <source>
        <dbReference type="EnsemblPlants" id="PAC:32936035.CDS.1"/>
    </source>
</evidence>
<feature type="compositionally biased region" description="Polar residues" evidence="6">
    <location>
        <begin position="81"/>
        <end position="95"/>
    </location>
</feature>
<dbReference type="Gene3D" id="3.30.730.10">
    <property type="entry name" value="AP2/ERF domain"/>
    <property type="match status" value="1"/>
</dbReference>
<dbReference type="InterPro" id="IPR001471">
    <property type="entry name" value="AP2/ERF_dom"/>
</dbReference>
<sequence>MATAKFTVLEKSQPKSASLVSTNEGKPHKYRGVRQRPWGKWAAEIQDPSKRVRLWLGTYDTAEQAAQEIHGPQAHTNFSTSKKVEHITTTTSRSDVMSKKTMKKEASPKGSRPVKEPVTLTPEVEGTSYSSKPMCPVQVKRITDGDEKTCVSRGKDEDMKMLGDAYDTIEVDLMSDDTLFDNLSDDCGFFMCSSSSMDGSHGLPWSSLTVCEPSSNNFDAAVNAVTKSGENGIKQRFQQNQTLDLLTNCD</sequence>
<dbReference type="Gramene" id="Pp3c2_15730V3.2">
    <property type="protein sequence ID" value="PAC:32936035.CDS.1"/>
    <property type="gene ID" value="Pp3c2_15730"/>
</dbReference>
<dbReference type="EnsemblPlants" id="Pp3c2_15730V3.2">
    <property type="protein sequence ID" value="PAC:32936035.CDS.1"/>
    <property type="gene ID" value="Pp3c2_15730"/>
</dbReference>
<dbReference type="PROSITE" id="PS51032">
    <property type="entry name" value="AP2_ERF"/>
    <property type="match status" value="1"/>
</dbReference>
<dbReference type="SUPFAM" id="SSF54171">
    <property type="entry name" value="DNA-binding domain"/>
    <property type="match status" value="1"/>
</dbReference>
<evidence type="ECO:0000313" key="9">
    <source>
        <dbReference type="Proteomes" id="UP000006727"/>
    </source>
</evidence>
<dbReference type="GO" id="GO:0003700">
    <property type="term" value="F:DNA-binding transcription factor activity"/>
    <property type="evidence" value="ECO:0007669"/>
    <property type="project" value="InterPro"/>
</dbReference>
<evidence type="ECO:0000259" key="7">
    <source>
        <dbReference type="PROSITE" id="PS51032"/>
    </source>
</evidence>
<dbReference type="InParanoid" id="A0A7I3ZFC7"/>
<evidence type="ECO:0000256" key="2">
    <source>
        <dbReference type="ARBA" id="ARBA00023015"/>
    </source>
</evidence>
<feature type="region of interest" description="Disordered" evidence="6">
    <location>
        <begin position="1"/>
        <end position="36"/>
    </location>
</feature>
<protein>
    <recommendedName>
        <fullName evidence="7">AP2/ERF domain-containing protein</fullName>
    </recommendedName>
</protein>
<reference evidence="8 9" key="2">
    <citation type="journal article" date="2018" name="Plant J.">
        <title>The Physcomitrella patens chromosome-scale assembly reveals moss genome structure and evolution.</title>
        <authorList>
            <person name="Lang D."/>
            <person name="Ullrich K.K."/>
            <person name="Murat F."/>
            <person name="Fuchs J."/>
            <person name="Jenkins J."/>
            <person name="Haas F.B."/>
            <person name="Piednoel M."/>
            <person name="Gundlach H."/>
            <person name="Van Bel M."/>
            <person name="Meyberg R."/>
            <person name="Vives C."/>
            <person name="Morata J."/>
            <person name="Symeonidi A."/>
            <person name="Hiss M."/>
            <person name="Muchero W."/>
            <person name="Kamisugi Y."/>
            <person name="Saleh O."/>
            <person name="Blanc G."/>
            <person name="Decker E.L."/>
            <person name="van Gessel N."/>
            <person name="Grimwood J."/>
            <person name="Hayes R.D."/>
            <person name="Graham S.W."/>
            <person name="Gunter L.E."/>
            <person name="McDaniel S.F."/>
            <person name="Hoernstein S.N.W."/>
            <person name="Larsson A."/>
            <person name="Li F.W."/>
            <person name="Perroud P.F."/>
            <person name="Phillips J."/>
            <person name="Ranjan P."/>
            <person name="Rokshar D.S."/>
            <person name="Rothfels C.J."/>
            <person name="Schneider L."/>
            <person name="Shu S."/>
            <person name="Stevenson D.W."/>
            <person name="Thummler F."/>
            <person name="Tillich M."/>
            <person name="Villarreal Aguilar J.C."/>
            <person name="Widiez T."/>
            <person name="Wong G.K."/>
            <person name="Wymore A."/>
            <person name="Zhang Y."/>
            <person name="Zimmer A.D."/>
            <person name="Quatrano R.S."/>
            <person name="Mayer K.F.X."/>
            <person name="Goodstein D."/>
            <person name="Casacuberta J.M."/>
            <person name="Vandepoele K."/>
            <person name="Reski R."/>
            <person name="Cuming A.C."/>
            <person name="Tuskan G.A."/>
            <person name="Maumus F."/>
            <person name="Salse J."/>
            <person name="Schmutz J."/>
            <person name="Rensing S.A."/>
        </authorList>
    </citation>
    <scope>NUCLEOTIDE SEQUENCE [LARGE SCALE GENOMIC DNA]</scope>
    <source>
        <strain evidence="8 9">cv. Gransden 2004</strain>
    </source>
</reference>
<keyword evidence="3" id="KW-0238">DNA-binding</keyword>
<comment type="subcellular location">
    <subcellularLocation>
        <location evidence="1">Nucleus</location>
    </subcellularLocation>
</comment>
<keyword evidence="4" id="KW-0804">Transcription</keyword>
<dbReference type="InterPro" id="IPR050913">
    <property type="entry name" value="AP2/ERF_ERF"/>
</dbReference>
<evidence type="ECO:0000256" key="1">
    <source>
        <dbReference type="ARBA" id="ARBA00004123"/>
    </source>
</evidence>
<accession>A0A7I3ZFC7</accession>
<dbReference type="SMART" id="SM00380">
    <property type="entry name" value="AP2"/>
    <property type="match status" value="1"/>
</dbReference>
<dbReference type="PRINTS" id="PR00367">
    <property type="entry name" value="ETHRSPELEMNT"/>
</dbReference>
<dbReference type="PANTHER" id="PTHR31194">
    <property type="entry name" value="SHN SHINE , DNA BINDING / TRANSCRIPTION FACTOR"/>
    <property type="match status" value="1"/>
</dbReference>
<feature type="domain" description="AP2/ERF" evidence="7">
    <location>
        <begin position="29"/>
        <end position="67"/>
    </location>
</feature>
<dbReference type="Gramene" id="Pp3c2_15730V3.3">
    <property type="protein sequence ID" value="PAC:32936036.CDS.1"/>
    <property type="gene ID" value="Pp3c2_15730"/>
</dbReference>
<evidence type="ECO:0000256" key="6">
    <source>
        <dbReference type="SAM" id="MobiDB-lite"/>
    </source>
</evidence>
<evidence type="ECO:0000256" key="3">
    <source>
        <dbReference type="ARBA" id="ARBA00023125"/>
    </source>
</evidence>
<feature type="region of interest" description="Disordered" evidence="6">
    <location>
        <begin position="81"/>
        <end position="132"/>
    </location>
</feature>
<dbReference type="InterPro" id="IPR016177">
    <property type="entry name" value="DNA-bd_dom_sf"/>
</dbReference>
<dbReference type="GO" id="GO:0005634">
    <property type="term" value="C:nucleus"/>
    <property type="evidence" value="ECO:0007669"/>
    <property type="project" value="UniProtKB-SubCell"/>
</dbReference>
<dbReference type="Proteomes" id="UP000006727">
    <property type="component" value="Chromosome 2"/>
</dbReference>
<evidence type="ECO:0000256" key="5">
    <source>
        <dbReference type="ARBA" id="ARBA00023242"/>
    </source>
</evidence>
<dbReference type="EnsemblPlants" id="Pp3c2_15730V3.3">
    <property type="protein sequence ID" value="PAC:32936036.CDS.1"/>
    <property type="gene ID" value="Pp3c2_15730"/>
</dbReference>
<dbReference type="PANTHER" id="PTHR31194:SF140">
    <property type="entry name" value="ETHYLENE-RESPONSIVE TRANSCRIPTION FACTOR CRF2"/>
    <property type="match status" value="1"/>
</dbReference>
<dbReference type="GO" id="GO:0003677">
    <property type="term" value="F:DNA binding"/>
    <property type="evidence" value="ECO:0007669"/>
    <property type="project" value="UniProtKB-KW"/>
</dbReference>
<evidence type="ECO:0000256" key="4">
    <source>
        <dbReference type="ARBA" id="ARBA00023163"/>
    </source>
</evidence>
<reference evidence="8" key="3">
    <citation type="submission" date="2020-12" db="UniProtKB">
        <authorList>
            <consortium name="EnsemblPlants"/>
        </authorList>
    </citation>
    <scope>IDENTIFICATION</scope>
</reference>
<reference evidence="8 9" key="1">
    <citation type="journal article" date="2008" name="Science">
        <title>The Physcomitrella genome reveals evolutionary insights into the conquest of land by plants.</title>
        <authorList>
            <person name="Rensing S."/>
            <person name="Lang D."/>
            <person name="Zimmer A."/>
            <person name="Terry A."/>
            <person name="Salamov A."/>
            <person name="Shapiro H."/>
            <person name="Nishiyama T."/>
            <person name="Perroud P.-F."/>
            <person name="Lindquist E."/>
            <person name="Kamisugi Y."/>
            <person name="Tanahashi T."/>
            <person name="Sakakibara K."/>
            <person name="Fujita T."/>
            <person name="Oishi K."/>
            <person name="Shin-I T."/>
            <person name="Kuroki Y."/>
            <person name="Toyoda A."/>
            <person name="Suzuki Y."/>
            <person name="Hashimoto A."/>
            <person name="Yamaguchi K."/>
            <person name="Sugano A."/>
            <person name="Kohara Y."/>
            <person name="Fujiyama A."/>
            <person name="Anterola A."/>
            <person name="Aoki S."/>
            <person name="Ashton N."/>
            <person name="Barbazuk W.B."/>
            <person name="Barker E."/>
            <person name="Bennetzen J."/>
            <person name="Bezanilla M."/>
            <person name="Blankenship R."/>
            <person name="Cho S.H."/>
            <person name="Dutcher S."/>
            <person name="Estelle M."/>
            <person name="Fawcett J.A."/>
            <person name="Gundlach H."/>
            <person name="Hanada K."/>
            <person name="Heyl A."/>
            <person name="Hicks K.A."/>
            <person name="Hugh J."/>
            <person name="Lohr M."/>
            <person name="Mayer K."/>
            <person name="Melkozernov A."/>
            <person name="Murata T."/>
            <person name="Nelson D."/>
            <person name="Pils B."/>
            <person name="Prigge M."/>
            <person name="Reiss B."/>
            <person name="Renner T."/>
            <person name="Rombauts S."/>
            <person name="Rushton P."/>
            <person name="Sanderfoot A."/>
            <person name="Schween G."/>
            <person name="Shiu S.-H."/>
            <person name="Stueber K."/>
            <person name="Theodoulou F.L."/>
            <person name="Tu H."/>
            <person name="Van de Peer Y."/>
            <person name="Verrier P.J."/>
            <person name="Waters E."/>
            <person name="Wood A."/>
            <person name="Yang L."/>
            <person name="Cove D."/>
            <person name="Cuming A."/>
            <person name="Hasebe M."/>
            <person name="Lucas S."/>
            <person name="Mishler D.B."/>
            <person name="Reski R."/>
            <person name="Grigoriev I."/>
            <person name="Quatrano R.S."/>
            <person name="Boore J.L."/>
        </authorList>
    </citation>
    <scope>NUCLEOTIDE SEQUENCE [LARGE SCALE GENOMIC DNA]</scope>
    <source>
        <strain evidence="8 9">cv. Gransden 2004</strain>
    </source>
</reference>